<dbReference type="Pfam" id="PF14285">
    <property type="entry name" value="DUF4367"/>
    <property type="match status" value="1"/>
</dbReference>
<dbReference type="Proteomes" id="UP001236415">
    <property type="component" value="Chromosome"/>
</dbReference>
<reference evidence="2 3" key="1">
    <citation type="submission" date="2023-06" db="EMBL/GenBank/DDBJ databases">
        <title>Paenibacillus polygonum sp. nov., an endophytic bacterium, isolated from Polygonum lapathifolium L. in Nanji Wetland National Nature Reserve, South of Poyang Lake, Jiangxi Province, China.</title>
        <authorList>
            <person name="Yu Z."/>
        </authorList>
    </citation>
    <scope>NUCLEOTIDE SEQUENCE [LARGE SCALE GENOMIC DNA]</scope>
    <source>
        <strain evidence="2 3">C31</strain>
    </source>
</reference>
<dbReference type="RefSeq" id="WP_160037248.1">
    <property type="nucleotide sequence ID" value="NZ_CP127162.1"/>
</dbReference>
<evidence type="ECO:0000313" key="3">
    <source>
        <dbReference type="Proteomes" id="UP001236415"/>
    </source>
</evidence>
<sequence>MFNYIVLVLMVMINVSGHNEWVNIDQTEEKVIKSYENRSGLKITLPTFLPYNIKKTETKDISKEQIEVRYYGFEAGDQILLSISKENKKFDRIKHYDGASYAKKLFLKGEVPAILLTRDYKSLTFVHSGIQYIITDFTGRPLDDQEIQKIADSML</sequence>
<keyword evidence="3" id="KW-1185">Reference proteome</keyword>
<accession>A0ABY8X8J9</accession>
<proteinExistence type="predicted"/>
<dbReference type="EMBL" id="CP127162">
    <property type="protein sequence ID" value="WIV20289.1"/>
    <property type="molecule type" value="Genomic_DNA"/>
</dbReference>
<evidence type="ECO:0000313" key="2">
    <source>
        <dbReference type="EMBL" id="WIV20289.1"/>
    </source>
</evidence>
<organism evidence="2 3">
    <name type="scientific">Paenibacillus polygoni</name>
    <dbReference type="NCBI Taxonomy" id="3050112"/>
    <lineage>
        <taxon>Bacteria</taxon>
        <taxon>Bacillati</taxon>
        <taxon>Bacillota</taxon>
        <taxon>Bacilli</taxon>
        <taxon>Bacillales</taxon>
        <taxon>Paenibacillaceae</taxon>
        <taxon>Paenibacillus</taxon>
    </lineage>
</organism>
<gene>
    <name evidence="2" type="ORF">QPK24_06235</name>
</gene>
<feature type="domain" description="DUF4367" evidence="1">
    <location>
        <begin position="46"/>
        <end position="154"/>
    </location>
</feature>
<protein>
    <submittedName>
        <fullName evidence="2">DUF4367 domain-containing protein</fullName>
    </submittedName>
</protein>
<evidence type="ECO:0000259" key="1">
    <source>
        <dbReference type="Pfam" id="PF14285"/>
    </source>
</evidence>
<dbReference type="InterPro" id="IPR025377">
    <property type="entry name" value="DUF4367"/>
</dbReference>
<name>A0ABY8X8J9_9BACL</name>